<proteinExistence type="predicted"/>
<reference evidence="1 2" key="1">
    <citation type="submission" date="2019-03" db="EMBL/GenBank/DDBJ databases">
        <title>Single cell metagenomics reveals metabolic interactions within the superorganism composed of flagellate Streblomastix strix and complex community of Bacteroidetes bacteria on its surface.</title>
        <authorList>
            <person name="Treitli S.C."/>
            <person name="Kolisko M."/>
            <person name="Husnik F."/>
            <person name="Keeling P."/>
            <person name="Hampl V."/>
        </authorList>
    </citation>
    <scope>NUCLEOTIDE SEQUENCE [LARGE SCALE GENOMIC DNA]</scope>
    <source>
        <strain evidence="1">St1</strain>
    </source>
</reference>
<accession>A0A5M8P5W1</accession>
<evidence type="ECO:0000313" key="1">
    <source>
        <dbReference type="EMBL" id="KAA6303744.1"/>
    </source>
</evidence>
<evidence type="ECO:0000313" key="2">
    <source>
        <dbReference type="Proteomes" id="UP000324575"/>
    </source>
</evidence>
<gene>
    <name evidence="1" type="ORF">EZS26_000295</name>
</gene>
<dbReference type="EMBL" id="SNRX01000001">
    <property type="protein sequence ID" value="KAA6303744.1"/>
    <property type="molecule type" value="Genomic_DNA"/>
</dbReference>
<dbReference type="AlphaFoldDB" id="A0A5M8P5W1"/>
<organism evidence="1 2">
    <name type="scientific">Candidatus Ordinivivax streblomastigis</name>
    <dbReference type="NCBI Taxonomy" id="2540710"/>
    <lineage>
        <taxon>Bacteria</taxon>
        <taxon>Pseudomonadati</taxon>
        <taxon>Bacteroidota</taxon>
        <taxon>Bacteroidia</taxon>
        <taxon>Bacteroidales</taxon>
        <taxon>Candidatus Ordinivivax</taxon>
    </lineage>
</organism>
<comment type="caution">
    <text evidence="1">The sequence shown here is derived from an EMBL/GenBank/DDBJ whole genome shotgun (WGS) entry which is preliminary data.</text>
</comment>
<sequence>MTYQMANESITIEDVKAACVELLKRNEAVFFQYRQLLTPAQWNFLIAIAKEGEVKQFSAKKFLSQYKIGTPSDARRIIKSLISKELILEIHTKKETVYQVYDLFLSRWLEREY</sequence>
<dbReference type="Proteomes" id="UP000324575">
    <property type="component" value="Unassembled WGS sequence"/>
</dbReference>
<name>A0A5M8P5W1_9BACT</name>
<protein>
    <submittedName>
        <fullName evidence="1">Uncharacterized protein</fullName>
    </submittedName>
</protein>